<sequence>MSSWFYGVKKYIWHEEKTPFHLSPSEMNKKQAHNELFLFASFEGVISLMLVYGLLNHFNKTGDSNYIPAVIYCLSLIAALYFLIKHKPYWAGCFCLTPPPVVVGILFFLGFHPNNGFFEKMMLGAFLVFWFFYSIRIFEICR</sequence>
<organism evidence="2">
    <name type="scientific">marine metagenome</name>
    <dbReference type="NCBI Taxonomy" id="408172"/>
    <lineage>
        <taxon>unclassified sequences</taxon>
        <taxon>metagenomes</taxon>
        <taxon>ecological metagenomes</taxon>
    </lineage>
</organism>
<keyword evidence="1" id="KW-0812">Transmembrane</keyword>
<evidence type="ECO:0000256" key="1">
    <source>
        <dbReference type="SAM" id="Phobius"/>
    </source>
</evidence>
<feature type="transmembrane region" description="Helical" evidence="1">
    <location>
        <begin position="66"/>
        <end position="84"/>
    </location>
</feature>
<evidence type="ECO:0000313" key="2">
    <source>
        <dbReference type="EMBL" id="SVD45031.1"/>
    </source>
</evidence>
<feature type="transmembrane region" description="Helical" evidence="1">
    <location>
        <begin position="89"/>
        <end position="109"/>
    </location>
</feature>
<feature type="non-terminal residue" evidence="2">
    <location>
        <position position="142"/>
    </location>
</feature>
<feature type="transmembrane region" description="Helical" evidence="1">
    <location>
        <begin position="36"/>
        <end position="54"/>
    </location>
</feature>
<keyword evidence="1" id="KW-0472">Membrane</keyword>
<name>A0A382VGL0_9ZZZZ</name>
<dbReference type="AlphaFoldDB" id="A0A382VGL0"/>
<dbReference type="EMBL" id="UINC01151429">
    <property type="protein sequence ID" value="SVD45031.1"/>
    <property type="molecule type" value="Genomic_DNA"/>
</dbReference>
<keyword evidence="1" id="KW-1133">Transmembrane helix</keyword>
<gene>
    <name evidence="2" type="ORF">METZ01_LOCUS397885</name>
</gene>
<reference evidence="2" key="1">
    <citation type="submission" date="2018-05" db="EMBL/GenBank/DDBJ databases">
        <authorList>
            <person name="Lanie J.A."/>
            <person name="Ng W.-L."/>
            <person name="Kazmierczak K.M."/>
            <person name="Andrzejewski T.M."/>
            <person name="Davidsen T.M."/>
            <person name="Wayne K.J."/>
            <person name="Tettelin H."/>
            <person name="Glass J.I."/>
            <person name="Rusch D."/>
            <person name="Podicherti R."/>
            <person name="Tsui H.-C.T."/>
            <person name="Winkler M.E."/>
        </authorList>
    </citation>
    <scope>NUCLEOTIDE SEQUENCE</scope>
</reference>
<feature type="transmembrane region" description="Helical" evidence="1">
    <location>
        <begin position="121"/>
        <end position="138"/>
    </location>
</feature>
<proteinExistence type="predicted"/>
<accession>A0A382VGL0</accession>
<protein>
    <submittedName>
        <fullName evidence="2">Uncharacterized protein</fullName>
    </submittedName>
</protein>